<dbReference type="KEGG" id="xak:KIMC2_03530"/>
<dbReference type="EMBL" id="AP026801">
    <property type="protein sequence ID" value="BDR55791.1"/>
    <property type="molecule type" value="Genomic_DNA"/>
</dbReference>
<dbReference type="InterPro" id="IPR005650">
    <property type="entry name" value="BlaI_family"/>
</dbReference>
<comment type="similarity">
    <text evidence="1">Belongs to the BlaI transcriptional regulatory family.</text>
</comment>
<keyword evidence="6" id="KW-1185">Reference proteome</keyword>
<dbReference type="AlphaFoldDB" id="A0AAU9CTW3"/>
<dbReference type="Proteomes" id="UP001321804">
    <property type="component" value="Chromosome"/>
</dbReference>
<keyword evidence="3" id="KW-0238">DNA-binding</keyword>
<proteinExistence type="inferred from homology"/>
<accession>A0AAU9CTW3</accession>
<dbReference type="Pfam" id="PF03965">
    <property type="entry name" value="Penicillinase_R"/>
    <property type="match status" value="1"/>
</dbReference>
<evidence type="ECO:0000313" key="6">
    <source>
        <dbReference type="Proteomes" id="UP001321804"/>
    </source>
</evidence>
<sequence length="122" mass="13986">MKKLTNGEEEVMIVLWESDKPLSSKGIVDVDTSLKQTVVQSVLRRLLKKGFIKTSGIAYSGPSITREYEPLISEEDYFSNIIPKSALKKVVNNFITNDENEEDLKELYQIFKDKLIEKDQSK</sequence>
<dbReference type="Gene3D" id="1.10.10.10">
    <property type="entry name" value="Winged helix-like DNA-binding domain superfamily/Winged helix DNA-binding domain"/>
    <property type="match status" value="1"/>
</dbReference>
<dbReference type="InterPro" id="IPR036388">
    <property type="entry name" value="WH-like_DNA-bd_sf"/>
</dbReference>
<organism evidence="5 6">
    <name type="scientific">Xylocopilactobacillus apis</name>
    <dbReference type="NCBI Taxonomy" id="2932183"/>
    <lineage>
        <taxon>Bacteria</taxon>
        <taxon>Bacillati</taxon>
        <taxon>Bacillota</taxon>
        <taxon>Bacilli</taxon>
        <taxon>Lactobacillales</taxon>
        <taxon>Lactobacillaceae</taxon>
        <taxon>Xylocopilactobacillus</taxon>
    </lineage>
</organism>
<keyword evidence="2" id="KW-0805">Transcription regulation</keyword>
<evidence type="ECO:0000313" key="5">
    <source>
        <dbReference type="EMBL" id="BDR55791.1"/>
    </source>
</evidence>
<dbReference type="SUPFAM" id="SSF46785">
    <property type="entry name" value="Winged helix' DNA-binding domain"/>
    <property type="match status" value="1"/>
</dbReference>
<dbReference type="GO" id="GO:0045892">
    <property type="term" value="P:negative regulation of DNA-templated transcription"/>
    <property type="evidence" value="ECO:0007669"/>
    <property type="project" value="InterPro"/>
</dbReference>
<evidence type="ECO:0000256" key="4">
    <source>
        <dbReference type="ARBA" id="ARBA00023163"/>
    </source>
</evidence>
<evidence type="ECO:0000256" key="1">
    <source>
        <dbReference type="ARBA" id="ARBA00011046"/>
    </source>
</evidence>
<dbReference type="InterPro" id="IPR036390">
    <property type="entry name" value="WH_DNA-bd_sf"/>
</dbReference>
<evidence type="ECO:0000256" key="3">
    <source>
        <dbReference type="ARBA" id="ARBA00023125"/>
    </source>
</evidence>
<reference evidence="5 6" key="1">
    <citation type="journal article" date="2023" name="Microbiol. Spectr.">
        <title>Symbiosis of Carpenter Bees with Uncharacterized Lactic Acid Bacteria Showing NAD Auxotrophy.</title>
        <authorList>
            <person name="Kawasaki S."/>
            <person name="Ozawa K."/>
            <person name="Mori T."/>
            <person name="Yamamoto A."/>
            <person name="Ito M."/>
            <person name="Ohkuma M."/>
            <person name="Sakamoto M."/>
            <person name="Matsutani M."/>
        </authorList>
    </citation>
    <scope>NUCLEOTIDE SEQUENCE [LARGE SCALE GENOMIC DNA]</scope>
    <source>
        <strain evidence="5 6">KimC2</strain>
    </source>
</reference>
<evidence type="ECO:0008006" key="7">
    <source>
        <dbReference type="Google" id="ProtNLM"/>
    </source>
</evidence>
<name>A0AAU9CTW3_9LACO</name>
<keyword evidence="4" id="KW-0804">Transcription</keyword>
<dbReference type="GO" id="GO:0003677">
    <property type="term" value="F:DNA binding"/>
    <property type="evidence" value="ECO:0007669"/>
    <property type="project" value="UniProtKB-KW"/>
</dbReference>
<protein>
    <recommendedName>
        <fullName evidence="7">Penicillinase repressor</fullName>
    </recommendedName>
</protein>
<dbReference type="RefSeq" id="WP_317697390.1">
    <property type="nucleotide sequence ID" value="NZ_AP026801.1"/>
</dbReference>
<gene>
    <name evidence="5" type="ORF">KIMC2_03530</name>
</gene>
<evidence type="ECO:0000256" key="2">
    <source>
        <dbReference type="ARBA" id="ARBA00023015"/>
    </source>
</evidence>